<dbReference type="AlphaFoldDB" id="A0A3M7P543"/>
<proteinExistence type="predicted"/>
<comment type="caution">
    <text evidence="1">The sequence shown here is derived from an EMBL/GenBank/DDBJ whole genome shotgun (WGS) entry which is preliminary data.</text>
</comment>
<dbReference type="EMBL" id="REGN01013543">
    <property type="protein sequence ID" value="RMZ93804.1"/>
    <property type="molecule type" value="Genomic_DNA"/>
</dbReference>
<accession>A0A3M7P543</accession>
<protein>
    <submittedName>
        <fullName evidence="1">Uncharacterized protein</fullName>
    </submittedName>
</protein>
<reference evidence="1 2" key="1">
    <citation type="journal article" date="2018" name="Sci. Rep.">
        <title>Genomic signatures of local adaptation to the degree of environmental predictability in rotifers.</title>
        <authorList>
            <person name="Franch-Gras L."/>
            <person name="Hahn C."/>
            <person name="Garcia-Roger E.M."/>
            <person name="Carmona M.J."/>
            <person name="Serra M."/>
            <person name="Gomez A."/>
        </authorList>
    </citation>
    <scope>NUCLEOTIDE SEQUENCE [LARGE SCALE GENOMIC DNA]</scope>
    <source>
        <strain evidence="1">HYR1</strain>
    </source>
</reference>
<gene>
    <name evidence="1" type="ORF">BpHYR1_049841</name>
</gene>
<dbReference type="Proteomes" id="UP000276133">
    <property type="component" value="Unassembled WGS sequence"/>
</dbReference>
<keyword evidence="2" id="KW-1185">Reference proteome</keyword>
<evidence type="ECO:0000313" key="2">
    <source>
        <dbReference type="Proteomes" id="UP000276133"/>
    </source>
</evidence>
<organism evidence="1 2">
    <name type="scientific">Brachionus plicatilis</name>
    <name type="common">Marine rotifer</name>
    <name type="synonym">Brachionus muelleri</name>
    <dbReference type="NCBI Taxonomy" id="10195"/>
    <lineage>
        <taxon>Eukaryota</taxon>
        <taxon>Metazoa</taxon>
        <taxon>Spiralia</taxon>
        <taxon>Gnathifera</taxon>
        <taxon>Rotifera</taxon>
        <taxon>Eurotatoria</taxon>
        <taxon>Monogononta</taxon>
        <taxon>Pseudotrocha</taxon>
        <taxon>Ploima</taxon>
        <taxon>Brachionidae</taxon>
        <taxon>Brachionus</taxon>
    </lineage>
</organism>
<name>A0A3M7P543_BRAPC</name>
<evidence type="ECO:0000313" key="1">
    <source>
        <dbReference type="EMBL" id="RMZ93804.1"/>
    </source>
</evidence>
<sequence>MRHTILFSSRLRLAKSLRVACSRSNSSSHAWNTPKQAFIIFSKSSKLMIMSRCVDSTLRIWVVRSLEMASISLSARFIGYLVFRIRLM</sequence>